<keyword evidence="1" id="KW-0732">Signal</keyword>
<keyword evidence="3" id="KW-1185">Reference proteome</keyword>
<feature type="signal peptide" evidence="1">
    <location>
        <begin position="1"/>
        <end position="23"/>
    </location>
</feature>
<feature type="chain" id="PRO_5014667232" description="Outer membrane protein beta-barrel domain-containing protein" evidence="1">
    <location>
        <begin position="24"/>
        <end position="196"/>
    </location>
</feature>
<name>A0A1I6XYL0_9FLAO</name>
<dbReference type="Proteomes" id="UP000236454">
    <property type="component" value="Unassembled WGS sequence"/>
</dbReference>
<dbReference type="AlphaFoldDB" id="A0A1I6XYL0"/>
<evidence type="ECO:0000313" key="3">
    <source>
        <dbReference type="Proteomes" id="UP000236454"/>
    </source>
</evidence>
<organism evidence="2 3">
    <name type="scientific">Lishizhenia tianjinensis</name>
    <dbReference type="NCBI Taxonomy" id="477690"/>
    <lineage>
        <taxon>Bacteria</taxon>
        <taxon>Pseudomonadati</taxon>
        <taxon>Bacteroidota</taxon>
        <taxon>Flavobacteriia</taxon>
        <taxon>Flavobacteriales</taxon>
        <taxon>Crocinitomicaceae</taxon>
        <taxon>Lishizhenia</taxon>
    </lineage>
</organism>
<dbReference type="STRING" id="477690.SAMN05216474_0536"/>
<evidence type="ECO:0000313" key="2">
    <source>
        <dbReference type="EMBL" id="SFT43286.1"/>
    </source>
</evidence>
<gene>
    <name evidence="2" type="ORF">SAMN05216474_0536</name>
</gene>
<dbReference type="EMBL" id="FPAS01000001">
    <property type="protein sequence ID" value="SFT43286.1"/>
    <property type="molecule type" value="Genomic_DNA"/>
</dbReference>
<protein>
    <recommendedName>
        <fullName evidence="4">Outer membrane protein beta-barrel domain-containing protein</fullName>
    </recommendedName>
</protein>
<proteinExistence type="predicted"/>
<reference evidence="2 3" key="1">
    <citation type="submission" date="2016-10" db="EMBL/GenBank/DDBJ databases">
        <authorList>
            <person name="de Groot N.N."/>
        </authorList>
    </citation>
    <scope>NUCLEOTIDE SEQUENCE [LARGE SCALE GENOMIC DNA]</scope>
    <source>
        <strain evidence="2 3">CGMCC 1.7005</strain>
    </source>
</reference>
<sequence length="196" mass="22117">MNRIFTLTTFIAFFIAQNFSVHAQGNTDSKLYTKPSVTLGKEMGVRVDMKGNLGFTYLKHKNENRAFRFRTVSTGLVGSNVSSLNRPLDREYLALGAGGAFSFLKTKQLDNKFTYYHGWEPFVGAYVSLKHFGLYAGIGHTFGLTYDLSEKFILNLEFVPNVGFGMSQFHTGKNRSLLFKNSSNSLAFSLHYKIFN</sequence>
<evidence type="ECO:0008006" key="4">
    <source>
        <dbReference type="Google" id="ProtNLM"/>
    </source>
</evidence>
<dbReference type="RefSeq" id="WP_090246036.1">
    <property type="nucleotide sequence ID" value="NZ_FPAS01000001.1"/>
</dbReference>
<evidence type="ECO:0000256" key="1">
    <source>
        <dbReference type="SAM" id="SignalP"/>
    </source>
</evidence>
<accession>A0A1I6XYL0</accession>